<evidence type="ECO:0000313" key="14">
    <source>
        <dbReference type="EMBL" id="OSD08390.1"/>
    </source>
</evidence>
<dbReference type="PANTHER" id="PTHR43550">
    <property type="entry name" value="3-KETODIHYDROSPHINGOSINE REDUCTASE"/>
    <property type="match status" value="1"/>
</dbReference>
<feature type="transmembrane region" description="Helical" evidence="13">
    <location>
        <begin position="199"/>
        <end position="217"/>
    </location>
</feature>
<comment type="subcellular location">
    <subcellularLocation>
        <location evidence="1">Endoplasmic reticulum</location>
    </subcellularLocation>
</comment>
<keyword evidence="4" id="KW-0256">Endoplasmic reticulum</keyword>
<dbReference type="GO" id="GO:0005789">
    <property type="term" value="C:endoplasmic reticulum membrane"/>
    <property type="evidence" value="ECO:0007669"/>
    <property type="project" value="TreeGrafter"/>
</dbReference>
<keyword evidence="8" id="KW-0443">Lipid metabolism</keyword>
<keyword evidence="5" id="KW-0521">NADP</keyword>
<keyword evidence="7" id="KW-0560">Oxidoreductase</keyword>
<dbReference type="CDD" id="cd08939">
    <property type="entry name" value="KDSR-like_SDR_c"/>
    <property type="match status" value="1"/>
</dbReference>
<evidence type="ECO:0000256" key="11">
    <source>
        <dbReference type="ARBA" id="ARBA00048930"/>
    </source>
</evidence>
<dbReference type="EC" id="1.1.1.102" evidence="9"/>
<evidence type="ECO:0000256" key="9">
    <source>
        <dbReference type="ARBA" id="ARBA00026112"/>
    </source>
</evidence>
<feature type="coiled-coil region" evidence="12">
    <location>
        <begin position="91"/>
        <end position="118"/>
    </location>
</feature>
<sequence length="363" mass="39376">MGGGLKPLDPLTLLSISYSGLGGRMQSTAALTVPAVILGAVVPIILLARMWLVSKRWDPRGQHCFVTGGSSGTGLALAILLVQQGAHVSIVARNEERLQKALSRLENHRRNSEQIIEAYSFAVNSEAGSAAALKAASGAHGGRCPDAFFLCAGSARPQFWVEQTEELMKADMDATYGAQAYTALVASKEMVKQGVKGKIVFVASILAYFSIVGYSTYCPGKFALRGLAEALHSEFKLYDIDVHISFPGTIYTPGYEQENKTKPKVTLKIEESDGGATPEYVAETILKGVQNGKFHITGDFIGNVFRASSAGSSPRNSYITDLFYGLVGYIALPVWRSSVDHTVRAHRKEHQEYLRQRGLLERS</sequence>
<dbReference type="GO" id="GO:0006666">
    <property type="term" value="P:3-keto-sphinganine metabolic process"/>
    <property type="evidence" value="ECO:0007669"/>
    <property type="project" value="InterPro"/>
</dbReference>
<evidence type="ECO:0000313" key="15">
    <source>
        <dbReference type="Proteomes" id="UP000193067"/>
    </source>
</evidence>
<evidence type="ECO:0000256" key="5">
    <source>
        <dbReference type="ARBA" id="ARBA00022857"/>
    </source>
</evidence>
<keyword evidence="12" id="KW-0175">Coiled coil</keyword>
<dbReference type="STRING" id="1353009.A0A1Y2J4P6"/>
<name>A0A1Y2J4P6_TRAC3</name>
<proteinExistence type="predicted"/>
<dbReference type="OrthoDB" id="10267115at2759"/>
<evidence type="ECO:0000256" key="2">
    <source>
        <dbReference type="ARBA" id="ARBA00004760"/>
    </source>
</evidence>
<evidence type="ECO:0000256" key="8">
    <source>
        <dbReference type="ARBA" id="ARBA00023098"/>
    </source>
</evidence>
<comment type="pathway">
    <text evidence="2">Lipid metabolism; sphingolipid metabolism.</text>
</comment>
<dbReference type="FunFam" id="3.40.50.720:FF:000468">
    <property type="entry name" value="Short-chain dehydrogenase, putative"/>
    <property type="match status" value="1"/>
</dbReference>
<evidence type="ECO:0000256" key="7">
    <source>
        <dbReference type="ARBA" id="ARBA00023002"/>
    </source>
</evidence>
<dbReference type="GO" id="GO:0047560">
    <property type="term" value="F:3-dehydrosphinganine reductase activity"/>
    <property type="evidence" value="ECO:0007669"/>
    <property type="project" value="UniProtKB-EC"/>
</dbReference>
<comment type="catalytic activity">
    <reaction evidence="11">
        <text>sphinganine + NADP(+) = 3-oxosphinganine + NADPH + H(+)</text>
        <dbReference type="Rhea" id="RHEA:22640"/>
        <dbReference type="ChEBI" id="CHEBI:15378"/>
        <dbReference type="ChEBI" id="CHEBI:57783"/>
        <dbReference type="ChEBI" id="CHEBI:57817"/>
        <dbReference type="ChEBI" id="CHEBI:58299"/>
        <dbReference type="ChEBI" id="CHEBI:58349"/>
        <dbReference type="EC" id="1.1.1.102"/>
    </reaction>
    <physiologicalReaction direction="right-to-left" evidence="11">
        <dbReference type="Rhea" id="RHEA:22642"/>
    </physiologicalReaction>
</comment>
<dbReference type="AlphaFoldDB" id="A0A1Y2J4P6"/>
<dbReference type="PRINTS" id="PR00081">
    <property type="entry name" value="GDHRDH"/>
</dbReference>
<dbReference type="Proteomes" id="UP000193067">
    <property type="component" value="Unassembled WGS sequence"/>
</dbReference>
<organism evidence="14 15">
    <name type="scientific">Trametes coccinea (strain BRFM310)</name>
    <name type="common">Pycnoporus coccineus</name>
    <dbReference type="NCBI Taxonomy" id="1353009"/>
    <lineage>
        <taxon>Eukaryota</taxon>
        <taxon>Fungi</taxon>
        <taxon>Dikarya</taxon>
        <taxon>Basidiomycota</taxon>
        <taxon>Agaricomycotina</taxon>
        <taxon>Agaricomycetes</taxon>
        <taxon>Polyporales</taxon>
        <taxon>Polyporaceae</taxon>
        <taxon>Trametes</taxon>
    </lineage>
</organism>
<keyword evidence="15" id="KW-1185">Reference proteome</keyword>
<evidence type="ECO:0000256" key="10">
    <source>
        <dbReference type="ARBA" id="ARBA00044737"/>
    </source>
</evidence>
<comment type="function">
    <text evidence="10">Catalyzes the reduction of 3'-oxosphinganine (3-ketodihydrosphingosine/KDS) to sphinganine (dihydrosphingosine/DHS), the second step of de novo sphingolipid biosynthesis.</text>
</comment>
<dbReference type="InterPro" id="IPR002347">
    <property type="entry name" value="SDR_fam"/>
</dbReference>
<dbReference type="GO" id="GO:0030148">
    <property type="term" value="P:sphingolipid biosynthetic process"/>
    <property type="evidence" value="ECO:0007669"/>
    <property type="project" value="InterPro"/>
</dbReference>
<evidence type="ECO:0000256" key="13">
    <source>
        <dbReference type="SAM" id="Phobius"/>
    </source>
</evidence>
<dbReference type="InterPro" id="IPR045022">
    <property type="entry name" value="KDSR-like"/>
</dbReference>
<keyword evidence="6" id="KW-0746">Sphingolipid metabolism</keyword>
<evidence type="ECO:0000256" key="1">
    <source>
        <dbReference type="ARBA" id="ARBA00004240"/>
    </source>
</evidence>
<evidence type="ECO:0000256" key="12">
    <source>
        <dbReference type="SAM" id="Coils"/>
    </source>
</evidence>
<reference evidence="14 15" key="1">
    <citation type="journal article" date="2015" name="Biotechnol. Biofuels">
        <title>Enhanced degradation of softwood versus hardwood by the white-rot fungus Pycnoporus coccineus.</title>
        <authorList>
            <person name="Couturier M."/>
            <person name="Navarro D."/>
            <person name="Chevret D."/>
            <person name="Henrissat B."/>
            <person name="Piumi F."/>
            <person name="Ruiz-Duenas F.J."/>
            <person name="Martinez A.T."/>
            <person name="Grigoriev I.V."/>
            <person name="Riley R."/>
            <person name="Lipzen A."/>
            <person name="Berrin J.G."/>
            <person name="Master E.R."/>
            <person name="Rosso M.N."/>
        </authorList>
    </citation>
    <scope>NUCLEOTIDE SEQUENCE [LARGE SCALE GENOMIC DNA]</scope>
    <source>
        <strain evidence="14 15">BRFM310</strain>
    </source>
</reference>
<feature type="transmembrane region" description="Helical" evidence="13">
    <location>
        <begin position="29"/>
        <end position="52"/>
    </location>
</feature>
<dbReference type="Gene3D" id="3.40.50.720">
    <property type="entry name" value="NAD(P)-binding Rossmann-like Domain"/>
    <property type="match status" value="1"/>
</dbReference>
<keyword evidence="13" id="KW-1133">Transmembrane helix</keyword>
<evidence type="ECO:0000256" key="3">
    <source>
        <dbReference type="ARBA" id="ARBA00004991"/>
    </source>
</evidence>
<evidence type="ECO:0000256" key="6">
    <source>
        <dbReference type="ARBA" id="ARBA00022919"/>
    </source>
</evidence>
<dbReference type="EMBL" id="KZ084086">
    <property type="protein sequence ID" value="OSD08390.1"/>
    <property type="molecule type" value="Genomic_DNA"/>
</dbReference>
<comment type="pathway">
    <text evidence="3">Sphingolipid metabolism.</text>
</comment>
<dbReference type="Pfam" id="PF00106">
    <property type="entry name" value="adh_short"/>
    <property type="match status" value="1"/>
</dbReference>
<dbReference type="SUPFAM" id="SSF51735">
    <property type="entry name" value="NAD(P)-binding Rossmann-fold domains"/>
    <property type="match status" value="1"/>
</dbReference>
<dbReference type="InterPro" id="IPR036291">
    <property type="entry name" value="NAD(P)-bd_dom_sf"/>
</dbReference>
<protein>
    <recommendedName>
        <fullName evidence="9">3-dehydrosphinganine reductase</fullName>
        <ecNumber evidence="9">1.1.1.102</ecNumber>
    </recommendedName>
</protein>
<gene>
    <name evidence="14" type="ORF">PYCCODRAFT_1473014</name>
</gene>
<dbReference type="PANTHER" id="PTHR43550:SF3">
    <property type="entry name" value="3-KETODIHYDROSPHINGOSINE REDUCTASE"/>
    <property type="match status" value="1"/>
</dbReference>
<evidence type="ECO:0000256" key="4">
    <source>
        <dbReference type="ARBA" id="ARBA00022824"/>
    </source>
</evidence>
<keyword evidence="13" id="KW-0472">Membrane</keyword>
<accession>A0A1Y2J4P6</accession>
<keyword evidence="13" id="KW-0812">Transmembrane</keyword>